<dbReference type="Proteomes" id="UP001362999">
    <property type="component" value="Unassembled WGS sequence"/>
</dbReference>
<evidence type="ECO:0000313" key="2">
    <source>
        <dbReference type="EMBL" id="KAK7007219.1"/>
    </source>
</evidence>
<sequence>MSSGSSQARLEGDDHPSTPYSTEAAFRVPIARDAHPDSLTPAASGSGFTDIPVTPTARGQLPPLVYHRPVSGPVVTGYRAPSIYYASPYPSAHPFHLLPPRNMVEASTQTEPETVDLLIRMAVDFASTNQNWSWPPGVTIETEDRLLVALRAIKKAGFHTLGAFLAHAFDNASVYNKHPTVYHTIASFLQAKNHAVDHHPAAIVDLIFHHKKLQDIVAGVCMEPNFTLPRYALNPVGPIPSPNATSDALLNWSLHCVMERVEKETKQLLQPRHGFLHRPNDRKKRTLA</sequence>
<gene>
    <name evidence="2" type="ORF">R3P38DRAFT_3212901</name>
</gene>
<dbReference type="AlphaFoldDB" id="A0AAW0ADF1"/>
<organism evidence="2 3">
    <name type="scientific">Favolaschia claudopus</name>
    <dbReference type="NCBI Taxonomy" id="2862362"/>
    <lineage>
        <taxon>Eukaryota</taxon>
        <taxon>Fungi</taxon>
        <taxon>Dikarya</taxon>
        <taxon>Basidiomycota</taxon>
        <taxon>Agaricomycotina</taxon>
        <taxon>Agaricomycetes</taxon>
        <taxon>Agaricomycetidae</taxon>
        <taxon>Agaricales</taxon>
        <taxon>Marasmiineae</taxon>
        <taxon>Mycenaceae</taxon>
        <taxon>Favolaschia</taxon>
    </lineage>
</organism>
<evidence type="ECO:0000313" key="3">
    <source>
        <dbReference type="Proteomes" id="UP001362999"/>
    </source>
</evidence>
<dbReference type="EMBL" id="JAWWNJ010000072">
    <property type="protein sequence ID" value="KAK7007219.1"/>
    <property type="molecule type" value="Genomic_DNA"/>
</dbReference>
<feature type="region of interest" description="Disordered" evidence="1">
    <location>
        <begin position="35"/>
        <end position="54"/>
    </location>
</feature>
<proteinExistence type="predicted"/>
<evidence type="ECO:0000256" key="1">
    <source>
        <dbReference type="SAM" id="MobiDB-lite"/>
    </source>
</evidence>
<name>A0AAW0ADF1_9AGAR</name>
<comment type="caution">
    <text evidence="2">The sequence shown here is derived from an EMBL/GenBank/DDBJ whole genome shotgun (WGS) entry which is preliminary data.</text>
</comment>
<keyword evidence="3" id="KW-1185">Reference proteome</keyword>
<feature type="region of interest" description="Disordered" evidence="1">
    <location>
        <begin position="1"/>
        <end position="21"/>
    </location>
</feature>
<reference evidence="2 3" key="1">
    <citation type="journal article" date="2024" name="J Genomics">
        <title>Draft genome sequencing and assembly of Favolaschia claudopus CIRM-BRFM 2984 isolated from oak limbs.</title>
        <authorList>
            <person name="Navarro D."/>
            <person name="Drula E."/>
            <person name="Chaduli D."/>
            <person name="Cazenave R."/>
            <person name="Ahrendt S."/>
            <person name="Wang J."/>
            <person name="Lipzen A."/>
            <person name="Daum C."/>
            <person name="Barry K."/>
            <person name="Grigoriev I.V."/>
            <person name="Favel A."/>
            <person name="Rosso M.N."/>
            <person name="Martin F."/>
        </authorList>
    </citation>
    <scope>NUCLEOTIDE SEQUENCE [LARGE SCALE GENOMIC DNA]</scope>
    <source>
        <strain evidence="2 3">CIRM-BRFM 2984</strain>
    </source>
</reference>
<accession>A0AAW0ADF1</accession>
<protein>
    <submittedName>
        <fullName evidence="2">Uncharacterized protein</fullName>
    </submittedName>
</protein>